<protein>
    <submittedName>
        <fullName evidence="4">Uncharacterized protein</fullName>
    </submittedName>
</protein>
<feature type="transmembrane region" description="Helical" evidence="3">
    <location>
        <begin position="319"/>
        <end position="340"/>
    </location>
</feature>
<feature type="compositionally biased region" description="Polar residues" evidence="2">
    <location>
        <begin position="99"/>
        <end position="113"/>
    </location>
</feature>
<evidence type="ECO:0000313" key="4">
    <source>
        <dbReference type="EMBL" id="GHB69751.1"/>
    </source>
</evidence>
<proteinExistence type="predicted"/>
<feature type="coiled-coil region" evidence="1">
    <location>
        <begin position="193"/>
        <end position="220"/>
    </location>
</feature>
<evidence type="ECO:0000313" key="5">
    <source>
        <dbReference type="Proteomes" id="UP000598271"/>
    </source>
</evidence>
<keyword evidence="5" id="KW-1185">Reference proteome</keyword>
<feature type="region of interest" description="Disordered" evidence="2">
    <location>
        <begin position="72"/>
        <end position="113"/>
    </location>
</feature>
<evidence type="ECO:0000256" key="3">
    <source>
        <dbReference type="SAM" id="Phobius"/>
    </source>
</evidence>
<accession>A0A8J3D440</accession>
<keyword evidence="1" id="KW-0175">Coiled coil</keyword>
<dbReference type="RefSeq" id="WP_229580788.1">
    <property type="nucleotide sequence ID" value="NZ_BMXF01000002.1"/>
</dbReference>
<keyword evidence="3" id="KW-0812">Transmembrane</keyword>
<reference evidence="4 5" key="1">
    <citation type="journal article" date="2014" name="Int. J. Syst. Evol. Microbiol.">
        <title>Complete genome sequence of Corynebacterium casei LMG S-19264T (=DSM 44701T), isolated from a smear-ripened cheese.</title>
        <authorList>
            <consortium name="US DOE Joint Genome Institute (JGI-PGF)"/>
            <person name="Walter F."/>
            <person name="Albersmeier A."/>
            <person name="Kalinowski J."/>
            <person name="Ruckert C."/>
        </authorList>
    </citation>
    <scope>NUCLEOTIDE SEQUENCE [LARGE SCALE GENOMIC DNA]</scope>
    <source>
        <strain evidence="4 5">KCTC 12866</strain>
    </source>
</reference>
<dbReference type="EMBL" id="BMXF01000002">
    <property type="protein sequence ID" value="GHB69751.1"/>
    <property type="molecule type" value="Genomic_DNA"/>
</dbReference>
<name>A0A8J3D440_9BACT</name>
<feature type="transmembrane region" description="Helical" evidence="3">
    <location>
        <begin position="261"/>
        <end position="282"/>
    </location>
</feature>
<evidence type="ECO:0000256" key="1">
    <source>
        <dbReference type="SAM" id="Coils"/>
    </source>
</evidence>
<gene>
    <name evidence="4" type="ORF">GCM10007390_24210</name>
</gene>
<feature type="compositionally biased region" description="Basic and acidic residues" evidence="2">
    <location>
        <begin position="14"/>
        <end position="24"/>
    </location>
</feature>
<keyword evidence="3" id="KW-0472">Membrane</keyword>
<dbReference type="AlphaFoldDB" id="A0A8J3D440"/>
<dbReference type="Proteomes" id="UP000598271">
    <property type="component" value="Unassembled WGS sequence"/>
</dbReference>
<organism evidence="4 5">
    <name type="scientific">Persicitalea jodogahamensis</name>
    <dbReference type="NCBI Taxonomy" id="402147"/>
    <lineage>
        <taxon>Bacteria</taxon>
        <taxon>Pseudomonadati</taxon>
        <taxon>Bacteroidota</taxon>
        <taxon>Cytophagia</taxon>
        <taxon>Cytophagales</taxon>
        <taxon>Spirosomataceae</taxon>
        <taxon>Persicitalea</taxon>
    </lineage>
</organism>
<comment type="caution">
    <text evidence="4">The sequence shown here is derived from an EMBL/GenBank/DDBJ whole genome shotgun (WGS) entry which is preliminary data.</text>
</comment>
<keyword evidence="3" id="KW-1133">Transmembrane helix</keyword>
<evidence type="ECO:0000256" key="2">
    <source>
        <dbReference type="SAM" id="MobiDB-lite"/>
    </source>
</evidence>
<feature type="transmembrane region" description="Helical" evidence="3">
    <location>
        <begin position="231"/>
        <end position="249"/>
    </location>
</feature>
<feature type="region of interest" description="Disordered" evidence="2">
    <location>
        <begin position="14"/>
        <end position="59"/>
    </location>
</feature>
<sequence>MASVWERFSDYVKRPKGDDLDYYKDSPLPDNDTGPSFRSDSRPVMNDPTRPDSSPAYRIPAEVEASQYRNLLSESQPVARSRDEKVPSFVNEQNKDEFTSSPESEGTTAAEANNTGVYRMQLPAVDTFSRDSPASSELSIPYWLEDEDTLRDEGVLFGLSQSDPTEKTDIIYNYFQHLAADHVRNVEQQNERVQELNLFIGQKENRIQELQAKLRGLDQAQPEGEHQLPRTLVGLVLSIAMCVGNYYLIEETLRPAFASSSFVALGIFLAGMFNLFGRISLFHDTESSVSWRRLLEEVGMPLAAALFVFAQAWQTQSWWQAAALFVFVFFLFLFAGKLFLSNITVLRNDLRLWLTTVRGRREAIAHNHDWQAEITQLNHEIDELRVKKWQVLREQSNSESERDRLSARRDMLIKLFESEFYLARKMKGQLSERQLREIRGS</sequence>